<sequence length="83" mass="9880">MLWSRLSSSTPRSELRLVFFLSAESDRTFSRQELLEQVWEQSYYGEVRLVDACVMRLRAKIETDPRAPRYVHTTRGFGYRFSL</sequence>
<evidence type="ECO:0000313" key="4">
    <source>
        <dbReference type="EMBL" id="PPI16500.1"/>
    </source>
</evidence>
<evidence type="ECO:0000256" key="2">
    <source>
        <dbReference type="PROSITE-ProRule" id="PRU01091"/>
    </source>
</evidence>
<dbReference type="SUPFAM" id="SSF46894">
    <property type="entry name" value="C-terminal effector domain of the bipartite response regulators"/>
    <property type="match status" value="1"/>
</dbReference>
<dbReference type="PROSITE" id="PS51755">
    <property type="entry name" value="OMPR_PHOB"/>
    <property type="match status" value="1"/>
</dbReference>
<comment type="caution">
    <text evidence="4">The sequence shown here is derived from an EMBL/GenBank/DDBJ whole genome shotgun (WGS) entry which is preliminary data.</text>
</comment>
<dbReference type="RefSeq" id="WP_081656836.1">
    <property type="nucleotide sequence ID" value="NZ_PSWU01000004.1"/>
</dbReference>
<dbReference type="InterPro" id="IPR001867">
    <property type="entry name" value="OmpR/PhoB-type_DNA-bd"/>
</dbReference>
<reference evidence="4 5" key="1">
    <citation type="submission" date="2018-02" db="EMBL/GenBank/DDBJ databases">
        <title>Bacteriophage NCPPB3778 and a type I-E CRISPR drive the evolution of the US Biological Select Agent, Rathayibacter toxicus.</title>
        <authorList>
            <person name="Davis E.W.II."/>
            <person name="Tabima J.F."/>
            <person name="Weisberg A.J."/>
            <person name="Lopes L.D."/>
            <person name="Wiseman M.S."/>
            <person name="Wiseman M.S."/>
            <person name="Pupko T."/>
            <person name="Belcher M.S."/>
            <person name="Sechler A.J."/>
            <person name="Tancos M.A."/>
            <person name="Schroeder B.K."/>
            <person name="Murray T.D."/>
            <person name="Luster D.G."/>
            <person name="Schneider W.L."/>
            <person name="Rogers E."/>
            <person name="Andreote F.D."/>
            <person name="Grunwald N.J."/>
            <person name="Putnam M.L."/>
            <person name="Chang J.H."/>
        </authorList>
    </citation>
    <scope>NUCLEOTIDE SEQUENCE [LARGE SCALE GENOMIC DNA]</scope>
    <source>
        <strain evidence="4 5">FH99</strain>
    </source>
</reference>
<dbReference type="InterPro" id="IPR016032">
    <property type="entry name" value="Sig_transdc_resp-reg_C-effctor"/>
</dbReference>
<protein>
    <submittedName>
        <fullName evidence="4">Winged helix family transcriptional regulator</fullName>
    </submittedName>
</protein>
<dbReference type="SMART" id="SM00862">
    <property type="entry name" value="Trans_reg_C"/>
    <property type="match status" value="1"/>
</dbReference>
<dbReference type="GO" id="GO:0006355">
    <property type="term" value="P:regulation of DNA-templated transcription"/>
    <property type="evidence" value="ECO:0007669"/>
    <property type="project" value="InterPro"/>
</dbReference>
<dbReference type="EMBL" id="PSWU01000004">
    <property type="protein sequence ID" value="PPI16500.1"/>
    <property type="molecule type" value="Genomic_DNA"/>
</dbReference>
<keyword evidence="1 2" id="KW-0238">DNA-binding</keyword>
<dbReference type="CDD" id="cd00383">
    <property type="entry name" value="trans_reg_C"/>
    <property type="match status" value="1"/>
</dbReference>
<name>A0A2S5Y995_9MICO</name>
<gene>
    <name evidence="4" type="ORF">C5C51_03660</name>
</gene>
<dbReference type="Pfam" id="PF00486">
    <property type="entry name" value="Trans_reg_C"/>
    <property type="match status" value="1"/>
</dbReference>
<dbReference type="Proteomes" id="UP000237966">
    <property type="component" value="Unassembled WGS sequence"/>
</dbReference>
<dbReference type="InterPro" id="IPR036388">
    <property type="entry name" value="WH-like_DNA-bd_sf"/>
</dbReference>
<dbReference type="OrthoDB" id="3197131at2"/>
<dbReference type="GO" id="GO:0003677">
    <property type="term" value="F:DNA binding"/>
    <property type="evidence" value="ECO:0007669"/>
    <property type="project" value="UniProtKB-UniRule"/>
</dbReference>
<feature type="DNA-binding region" description="OmpR/PhoB-type" evidence="2">
    <location>
        <begin position="1"/>
        <end position="83"/>
    </location>
</feature>
<dbReference type="AlphaFoldDB" id="A0A2S5Y995"/>
<dbReference type="Gene3D" id="1.10.10.10">
    <property type="entry name" value="Winged helix-like DNA-binding domain superfamily/Winged helix DNA-binding domain"/>
    <property type="match status" value="1"/>
</dbReference>
<evidence type="ECO:0000313" key="5">
    <source>
        <dbReference type="Proteomes" id="UP000237966"/>
    </source>
</evidence>
<proteinExistence type="predicted"/>
<evidence type="ECO:0000259" key="3">
    <source>
        <dbReference type="PROSITE" id="PS51755"/>
    </source>
</evidence>
<organism evidence="4 5">
    <name type="scientific">Rathayibacter toxicus</name>
    <dbReference type="NCBI Taxonomy" id="145458"/>
    <lineage>
        <taxon>Bacteria</taxon>
        <taxon>Bacillati</taxon>
        <taxon>Actinomycetota</taxon>
        <taxon>Actinomycetes</taxon>
        <taxon>Micrococcales</taxon>
        <taxon>Microbacteriaceae</taxon>
        <taxon>Rathayibacter</taxon>
    </lineage>
</organism>
<feature type="domain" description="OmpR/PhoB-type" evidence="3">
    <location>
        <begin position="1"/>
        <end position="83"/>
    </location>
</feature>
<dbReference type="GO" id="GO:0000160">
    <property type="term" value="P:phosphorelay signal transduction system"/>
    <property type="evidence" value="ECO:0007669"/>
    <property type="project" value="InterPro"/>
</dbReference>
<accession>A0A2S5Y995</accession>
<evidence type="ECO:0000256" key="1">
    <source>
        <dbReference type="ARBA" id="ARBA00023125"/>
    </source>
</evidence>